<organism evidence="2 3">
    <name type="scientific">Thermomonospora echinospora</name>
    <dbReference type="NCBI Taxonomy" id="1992"/>
    <lineage>
        <taxon>Bacteria</taxon>
        <taxon>Bacillati</taxon>
        <taxon>Actinomycetota</taxon>
        <taxon>Actinomycetes</taxon>
        <taxon>Streptosporangiales</taxon>
        <taxon>Thermomonosporaceae</taxon>
        <taxon>Thermomonospora</taxon>
    </lineage>
</organism>
<dbReference type="CDD" id="cd00838">
    <property type="entry name" value="MPP_superfamily"/>
    <property type="match status" value="1"/>
</dbReference>
<reference evidence="3" key="1">
    <citation type="submission" date="2016-10" db="EMBL/GenBank/DDBJ databases">
        <authorList>
            <person name="Varghese N."/>
            <person name="Submissions S."/>
        </authorList>
    </citation>
    <scope>NUCLEOTIDE SEQUENCE [LARGE SCALE GENOMIC DNA]</scope>
    <source>
        <strain evidence="3">DSM 43163</strain>
    </source>
</reference>
<dbReference type="PANTHER" id="PTHR36492:SF2">
    <property type="entry name" value="[ACYL-CARRIER-PROTEIN] PHOSPHODIESTERASE PPTH"/>
    <property type="match status" value="1"/>
</dbReference>
<dbReference type="PANTHER" id="PTHR36492">
    <property type="match status" value="1"/>
</dbReference>
<gene>
    <name evidence="2" type="ORF">SAMN04489712_12871</name>
</gene>
<feature type="domain" description="Calcineurin-like phosphoesterase" evidence="1">
    <location>
        <begin position="9"/>
        <end position="241"/>
    </location>
</feature>
<dbReference type="InterPro" id="IPR004843">
    <property type="entry name" value="Calcineurin-like_PHP"/>
</dbReference>
<dbReference type="InterPro" id="IPR052963">
    <property type="entry name" value="Pantetheine_PDE"/>
</dbReference>
<proteinExistence type="predicted"/>
<dbReference type="InterPro" id="IPR029052">
    <property type="entry name" value="Metallo-depent_PP-like"/>
</dbReference>
<dbReference type="AlphaFoldDB" id="A0A1H6E2X1"/>
<dbReference type="EMBL" id="FNVO01000028">
    <property type="protein sequence ID" value="SEG91245.1"/>
    <property type="molecule type" value="Genomic_DNA"/>
</dbReference>
<dbReference type="Proteomes" id="UP000236723">
    <property type="component" value="Unassembled WGS sequence"/>
</dbReference>
<dbReference type="GO" id="GO:0016787">
    <property type="term" value="F:hydrolase activity"/>
    <property type="evidence" value="ECO:0007669"/>
    <property type="project" value="InterPro"/>
</dbReference>
<dbReference type="SUPFAM" id="SSF56300">
    <property type="entry name" value="Metallo-dependent phosphatases"/>
    <property type="match status" value="1"/>
</dbReference>
<dbReference type="OrthoDB" id="9013891at2"/>
<evidence type="ECO:0000313" key="2">
    <source>
        <dbReference type="EMBL" id="SEG91245.1"/>
    </source>
</evidence>
<evidence type="ECO:0000259" key="1">
    <source>
        <dbReference type="Pfam" id="PF00149"/>
    </source>
</evidence>
<dbReference type="Gene3D" id="3.60.21.10">
    <property type="match status" value="1"/>
</dbReference>
<accession>A0A1H6E2X1</accession>
<keyword evidence="3" id="KW-1185">Reference proteome</keyword>
<sequence length="277" mass="31503">MGSAVPELYATSDLHVGHPENRALVERVRPGSPGDWLLVAGDVGERVADIEWALRTLAERFEKVIWTPGNHELWTPGGEDAGLRGERRYRHLVDLCRSLGVVTPEDPYPVWEGRGGPVTIAPLFLLYDYTFRPPGASTKQEGLAIAYESGIVCTDEALLHPDPYPDRESWCAARLAESARRLDERPAGLPTVLVNHFPLIREPTRVLRYPEFAQWCGTERTDDWHVRYEATVVVYGHLHIPRTIWRDGVRFEEVSLGYPREWRPRGTPPVLRRVFPD</sequence>
<dbReference type="Pfam" id="PF00149">
    <property type="entry name" value="Metallophos"/>
    <property type="match status" value="1"/>
</dbReference>
<protein>
    <submittedName>
        <fullName evidence="2">3',5'-cyclic AMP phosphodiesterase CpdA</fullName>
    </submittedName>
</protein>
<dbReference type="RefSeq" id="WP_103944184.1">
    <property type="nucleotide sequence ID" value="NZ_FNVO01000028.1"/>
</dbReference>
<evidence type="ECO:0000313" key="3">
    <source>
        <dbReference type="Proteomes" id="UP000236723"/>
    </source>
</evidence>
<name>A0A1H6E2X1_9ACTN</name>